<dbReference type="Proteomes" id="UP001058074">
    <property type="component" value="Unassembled WGS sequence"/>
</dbReference>
<reference evidence="1" key="1">
    <citation type="journal article" date="2025" name="Int. J. Syst. Evol. Microbiol.">
        <title>Inconstantimicrobium mannanitabidum sp. nov., a novel member of the family Clostridiaceae isolated from anoxic soil under the treatment of reductive soil disinfestation.</title>
        <authorList>
            <person name="Ueki A."/>
            <person name="Tonouchi A."/>
            <person name="Honma S."/>
            <person name="Kaku N."/>
            <person name="Ueki K."/>
        </authorList>
    </citation>
    <scope>NUCLEOTIDE SEQUENCE</scope>
    <source>
        <strain evidence="1">TW13</strain>
    </source>
</reference>
<name>A0ACB5RCJ2_9CLOT</name>
<protein>
    <submittedName>
        <fullName evidence="1">Metal ABC transporter ATP-binding protein</fullName>
    </submittedName>
</protein>
<keyword evidence="2" id="KW-1185">Reference proteome</keyword>
<evidence type="ECO:0000313" key="2">
    <source>
        <dbReference type="Proteomes" id="UP001058074"/>
    </source>
</evidence>
<dbReference type="EMBL" id="BROD01000001">
    <property type="protein sequence ID" value="GKX66968.1"/>
    <property type="molecule type" value="Genomic_DNA"/>
</dbReference>
<keyword evidence="1" id="KW-0547">Nucleotide-binding</keyword>
<organism evidence="1 2">
    <name type="scientific">Inconstantimicrobium mannanitabidum</name>
    <dbReference type="NCBI Taxonomy" id="1604901"/>
    <lineage>
        <taxon>Bacteria</taxon>
        <taxon>Bacillati</taxon>
        <taxon>Bacillota</taxon>
        <taxon>Clostridia</taxon>
        <taxon>Eubacteriales</taxon>
        <taxon>Clostridiaceae</taxon>
        <taxon>Inconstantimicrobium</taxon>
    </lineage>
</organism>
<accession>A0ACB5RCJ2</accession>
<proteinExistence type="predicted"/>
<evidence type="ECO:0000313" key="1">
    <source>
        <dbReference type="EMBL" id="GKX66968.1"/>
    </source>
</evidence>
<comment type="caution">
    <text evidence="1">The sequence shown here is derived from an EMBL/GenBank/DDBJ whole genome shotgun (WGS) entry which is preliminary data.</text>
</comment>
<gene>
    <name evidence="1" type="ORF">rsdtw13_22260</name>
</gene>
<keyword evidence="1" id="KW-0067">ATP-binding</keyword>
<sequence>MINIKNLSFSYNKKINQLENINVTIPKGSYVSIVGSNGSGKTTLVKLILKQLKPTSGDIEIETKNIGYVPQRLDSFNSQFTISVKEILNCHLSTLKLPKESLKKALDEVNMSEKLNSLIGSLSGGQYQKVLIARAFMGNPELLILDEMSTGVDSKAQKEIYSLIKKFNTEKNMTILSVEHNIPIALKYSTHILEVSEGATALYTVEEYADSLNNSTQYIRKVD</sequence>